<feature type="transmembrane region" description="Helical" evidence="5">
    <location>
        <begin position="15"/>
        <end position="33"/>
    </location>
</feature>
<keyword evidence="7" id="KW-1185">Reference proteome</keyword>
<dbReference type="EMBL" id="JANEWF010000007">
    <property type="protein sequence ID" value="MDA8483313.1"/>
    <property type="molecule type" value="Genomic_DNA"/>
</dbReference>
<evidence type="ECO:0000256" key="4">
    <source>
        <dbReference type="ARBA" id="ARBA00023136"/>
    </source>
</evidence>
<keyword evidence="1" id="KW-1003">Cell membrane</keyword>
<feature type="transmembrane region" description="Helical" evidence="5">
    <location>
        <begin position="45"/>
        <end position="66"/>
    </location>
</feature>
<dbReference type="Pfam" id="PF07869">
    <property type="entry name" value="DUF1656"/>
    <property type="match status" value="1"/>
</dbReference>
<comment type="caution">
    <text evidence="6">The sequence shown here is derived from an EMBL/GenBank/DDBJ whole genome shotgun (WGS) entry which is preliminary data.</text>
</comment>
<accession>A0ABT4Y3F4</accession>
<reference evidence="6 7" key="1">
    <citation type="submission" date="2022-07" db="EMBL/GenBank/DDBJ databases">
        <title>Genome Analysis of Selected Gammaproteobacteria from Nigerian Food snails.</title>
        <authorList>
            <person name="Okafor A.C."/>
        </authorList>
    </citation>
    <scope>NUCLEOTIDE SEQUENCE [LARGE SCALE GENOMIC DNA]</scope>
    <source>
        <strain evidence="6 7">Awg 2</strain>
    </source>
</reference>
<keyword evidence="2 5" id="KW-0812">Transmembrane</keyword>
<gene>
    <name evidence="6" type="ORF">NNO07_09555</name>
</gene>
<proteinExistence type="predicted"/>
<name>A0ABT4Y3F4_METRE</name>
<evidence type="ECO:0000256" key="1">
    <source>
        <dbReference type="ARBA" id="ARBA00022475"/>
    </source>
</evidence>
<keyword evidence="3 5" id="KW-1133">Transmembrane helix</keyword>
<evidence type="ECO:0000313" key="7">
    <source>
        <dbReference type="Proteomes" id="UP001211689"/>
    </source>
</evidence>
<evidence type="ECO:0000313" key="6">
    <source>
        <dbReference type="EMBL" id="MDA8483313.1"/>
    </source>
</evidence>
<dbReference type="InterPro" id="IPR012451">
    <property type="entry name" value="DUF1656"/>
</dbReference>
<sequence length="68" mass="7276">MPADFELGGVYLPPIAQVLLLSLPLFLLLDALLRRLGVLAFAWHPALFQGALYAAICAVLVLLMGVSV</sequence>
<dbReference type="Proteomes" id="UP001211689">
    <property type="component" value="Unassembled WGS sequence"/>
</dbReference>
<keyword evidence="4 5" id="KW-0472">Membrane</keyword>
<evidence type="ECO:0000256" key="5">
    <source>
        <dbReference type="SAM" id="Phobius"/>
    </source>
</evidence>
<protein>
    <submittedName>
        <fullName evidence="6">DUF1656 domain-containing protein</fullName>
    </submittedName>
</protein>
<organism evidence="6 7">
    <name type="scientific">Metapseudomonas resinovorans</name>
    <name type="common">Pseudomonas resinovorans</name>
    <dbReference type="NCBI Taxonomy" id="53412"/>
    <lineage>
        <taxon>Bacteria</taxon>
        <taxon>Pseudomonadati</taxon>
        <taxon>Pseudomonadota</taxon>
        <taxon>Gammaproteobacteria</taxon>
        <taxon>Pseudomonadales</taxon>
        <taxon>Pseudomonadaceae</taxon>
        <taxon>Metapseudomonas</taxon>
    </lineage>
</organism>
<dbReference type="RefSeq" id="WP_190833871.1">
    <property type="nucleotide sequence ID" value="NZ_JANEWF010000007.1"/>
</dbReference>
<evidence type="ECO:0000256" key="2">
    <source>
        <dbReference type="ARBA" id="ARBA00022692"/>
    </source>
</evidence>
<evidence type="ECO:0000256" key="3">
    <source>
        <dbReference type="ARBA" id="ARBA00022989"/>
    </source>
</evidence>